<feature type="modified residue" description="Phosphohistidine; by HPr" evidence="7">
    <location>
        <position position="79"/>
    </location>
</feature>
<dbReference type="GO" id="GO:0046872">
    <property type="term" value="F:metal ion binding"/>
    <property type="evidence" value="ECO:0007669"/>
    <property type="project" value="UniProtKB-KW"/>
</dbReference>
<sequence>MDENNILIPVSMKIIMKAGNARTKANEAMDDVAAFQFEEAKNKIAEARIEITKAHQEQTEIIQKEAAGVHYESCLLFTHAQDTLMTIMSEVNLAEKMILVFESFYKQKDR</sequence>
<gene>
    <name evidence="8" type="ORF">H9Q80_05130</name>
</gene>
<comment type="cofactor">
    <cofactor evidence="6">
        <name>Mg(2+)</name>
        <dbReference type="ChEBI" id="CHEBI:18420"/>
    </cofactor>
    <text evidence="6">Binds 1 Mg(2+) ion per trimer.</text>
</comment>
<protein>
    <submittedName>
        <fullName evidence="8">PTS lactose/cellobiose transporter subunit IIA</fullName>
    </submittedName>
</protein>
<keyword evidence="4" id="KW-0598">Phosphotransferase system</keyword>
<dbReference type="PROSITE" id="PS51095">
    <property type="entry name" value="PTS_EIIA_TYPE_3"/>
    <property type="match status" value="1"/>
</dbReference>
<organism evidence="8 9">
    <name type="scientific">[Eubacterium] hominis</name>
    <dbReference type="NCBI Taxonomy" id="2764325"/>
    <lineage>
        <taxon>Bacteria</taxon>
        <taxon>Bacillati</taxon>
        <taxon>Bacillota</taxon>
        <taxon>Erysipelotrichia</taxon>
        <taxon>Erysipelotrichales</taxon>
        <taxon>Erysipelotrichaceae</taxon>
        <taxon>Amedibacillus</taxon>
    </lineage>
</organism>
<keyword evidence="6" id="KW-0479">Metal-binding</keyword>
<dbReference type="EMBL" id="CP060636">
    <property type="protein sequence ID" value="QNM13337.1"/>
    <property type="molecule type" value="Genomic_DNA"/>
</dbReference>
<dbReference type="PANTHER" id="PTHR34382:SF7">
    <property type="entry name" value="PTS SYSTEM N,N'-DIACETYLCHITOBIOSE-SPECIFIC EIIA COMPONENT"/>
    <property type="match status" value="1"/>
</dbReference>
<keyword evidence="2" id="KW-0762">Sugar transport</keyword>
<proteinExistence type="predicted"/>
<dbReference type="AlphaFoldDB" id="A0A7G9GRA5"/>
<dbReference type="PIRSF" id="PIRSF000699">
    <property type="entry name" value="PTS_IILac_III"/>
    <property type="match status" value="1"/>
</dbReference>
<evidence type="ECO:0000313" key="8">
    <source>
        <dbReference type="EMBL" id="QNM13337.1"/>
    </source>
</evidence>
<dbReference type="InterPro" id="IPR003188">
    <property type="entry name" value="PTS_IIA_lac/cel"/>
</dbReference>
<evidence type="ECO:0000256" key="6">
    <source>
        <dbReference type="PIRSR" id="PIRSR000699-2"/>
    </source>
</evidence>
<evidence type="ECO:0000256" key="5">
    <source>
        <dbReference type="PIRSR" id="PIRSR000699-1"/>
    </source>
</evidence>
<dbReference type="SMR" id="A0A7G9GRA5"/>
<feature type="binding site" evidence="6">
    <location>
        <position position="82"/>
    </location>
    <ligand>
        <name>Mg(2+)</name>
        <dbReference type="ChEBI" id="CHEBI:18420"/>
        <note>ligand shared between all trimeric partners</note>
    </ligand>
</feature>
<evidence type="ECO:0000256" key="2">
    <source>
        <dbReference type="ARBA" id="ARBA00022597"/>
    </source>
</evidence>
<dbReference type="KEGG" id="ehn:H9Q80_05130"/>
<dbReference type="Pfam" id="PF02255">
    <property type="entry name" value="PTS_IIA"/>
    <property type="match status" value="1"/>
</dbReference>
<evidence type="ECO:0000256" key="1">
    <source>
        <dbReference type="ARBA" id="ARBA00022448"/>
    </source>
</evidence>
<dbReference type="InterPro" id="IPR036542">
    <property type="entry name" value="PTS_IIA_lac/cel_sf"/>
</dbReference>
<dbReference type="SUPFAM" id="SSF46973">
    <property type="entry name" value="Enzyme IIa from lactose specific PTS, IIa-lac"/>
    <property type="match status" value="1"/>
</dbReference>
<dbReference type="GO" id="GO:0016740">
    <property type="term" value="F:transferase activity"/>
    <property type="evidence" value="ECO:0007669"/>
    <property type="project" value="UniProtKB-KW"/>
</dbReference>
<keyword evidence="3" id="KW-0808">Transferase</keyword>
<evidence type="ECO:0000256" key="3">
    <source>
        <dbReference type="ARBA" id="ARBA00022679"/>
    </source>
</evidence>
<dbReference type="Gene3D" id="1.20.58.80">
    <property type="entry name" value="Phosphotransferase system, lactose/cellobiose-type IIA subunit"/>
    <property type="match status" value="1"/>
</dbReference>
<dbReference type="GO" id="GO:0009401">
    <property type="term" value="P:phosphoenolpyruvate-dependent sugar phosphotransferase system"/>
    <property type="evidence" value="ECO:0007669"/>
    <property type="project" value="UniProtKB-KW"/>
</dbReference>
<evidence type="ECO:0000256" key="4">
    <source>
        <dbReference type="ARBA" id="ARBA00022683"/>
    </source>
</evidence>
<reference evidence="8 9" key="1">
    <citation type="submission" date="2020-08" db="EMBL/GenBank/DDBJ databases">
        <authorList>
            <person name="Liu C."/>
            <person name="Sun Q."/>
        </authorList>
    </citation>
    <scope>NUCLEOTIDE SEQUENCE [LARGE SCALE GENOMIC DNA]</scope>
    <source>
        <strain evidence="8 9">NSJ-61</strain>
    </source>
</reference>
<keyword evidence="6" id="KW-0460">Magnesium</keyword>
<dbReference type="PANTHER" id="PTHR34382">
    <property type="entry name" value="PTS SYSTEM N,N'-DIACETYLCHITOBIOSE-SPECIFIC EIIA COMPONENT"/>
    <property type="match status" value="1"/>
</dbReference>
<evidence type="ECO:0000256" key="7">
    <source>
        <dbReference type="PROSITE-ProRule" id="PRU00418"/>
    </source>
</evidence>
<keyword evidence="9" id="KW-1185">Reference proteome</keyword>
<feature type="active site" description="Tele-phosphohistidine intermediate" evidence="5">
    <location>
        <position position="79"/>
    </location>
</feature>
<dbReference type="Proteomes" id="UP000515856">
    <property type="component" value="Chromosome"/>
</dbReference>
<keyword evidence="1" id="KW-0813">Transport</keyword>
<dbReference type="RefSeq" id="WP_117454537.1">
    <property type="nucleotide sequence ID" value="NZ_CP060636.1"/>
</dbReference>
<name>A0A7G9GRA5_9FIRM</name>
<accession>A0A7G9GRA5</accession>
<evidence type="ECO:0000313" key="9">
    <source>
        <dbReference type="Proteomes" id="UP000515856"/>
    </source>
</evidence>